<evidence type="ECO:0008006" key="3">
    <source>
        <dbReference type="Google" id="ProtNLM"/>
    </source>
</evidence>
<name>A0AAV4FMU7_9GAST</name>
<protein>
    <recommendedName>
        <fullName evidence="3">Reverse transcriptase domain-containing protein</fullName>
    </recommendedName>
</protein>
<accession>A0AAV4FMU7</accession>
<organism evidence="1 2">
    <name type="scientific">Elysia marginata</name>
    <dbReference type="NCBI Taxonomy" id="1093978"/>
    <lineage>
        <taxon>Eukaryota</taxon>
        <taxon>Metazoa</taxon>
        <taxon>Spiralia</taxon>
        <taxon>Lophotrochozoa</taxon>
        <taxon>Mollusca</taxon>
        <taxon>Gastropoda</taxon>
        <taxon>Heterobranchia</taxon>
        <taxon>Euthyneura</taxon>
        <taxon>Panpulmonata</taxon>
        <taxon>Sacoglossa</taxon>
        <taxon>Placobranchoidea</taxon>
        <taxon>Plakobranchidae</taxon>
        <taxon>Elysia</taxon>
    </lineage>
</organism>
<evidence type="ECO:0000313" key="2">
    <source>
        <dbReference type="Proteomes" id="UP000762676"/>
    </source>
</evidence>
<dbReference type="AlphaFoldDB" id="A0AAV4FMU7"/>
<evidence type="ECO:0000313" key="1">
    <source>
        <dbReference type="EMBL" id="GFR74637.1"/>
    </source>
</evidence>
<keyword evidence="2" id="KW-1185">Reference proteome</keyword>
<proteinExistence type="predicted"/>
<gene>
    <name evidence="1" type="ORF">ElyMa_003898000</name>
</gene>
<dbReference type="Proteomes" id="UP000762676">
    <property type="component" value="Unassembled WGS sequence"/>
</dbReference>
<dbReference type="EMBL" id="BMAT01007934">
    <property type="protein sequence ID" value="GFR74637.1"/>
    <property type="molecule type" value="Genomic_DNA"/>
</dbReference>
<comment type="caution">
    <text evidence="1">The sequence shown here is derived from an EMBL/GenBank/DDBJ whole genome shotgun (WGS) entry which is preliminary data.</text>
</comment>
<sequence length="97" mass="10894">MSPLLSLFCARQIQDKCMEQDKHFYTLFVNLIKFFDIVTRTGLCLPRTRISLTAEMIRCFHDGMKAGLVNAKAEDDFDASNGVKQGCVLAPTLFCLA</sequence>
<reference evidence="1 2" key="1">
    <citation type="journal article" date="2021" name="Elife">
        <title>Chloroplast acquisition without the gene transfer in kleptoplastic sea slugs, Plakobranchus ocellatus.</title>
        <authorList>
            <person name="Maeda T."/>
            <person name="Takahashi S."/>
            <person name="Yoshida T."/>
            <person name="Shimamura S."/>
            <person name="Takaki Y."/>
            <person name="Nagai Y."/>
            <person name="Toyoda A."/>
            <person name="Suzuki Y."/>
            <person name="Arimoto A."/>
            <person name="Ishii H."/>
            <person name="Satoh N."/>
            <person name="Nishiyama T."/>
            <person name="Hasebe M."/>
            <person name="Maruyama T."/>
            <person name="Minagawa J."/>
            <person name="Obokata J."/>
            <person name="Shigenobu S."/>
        </authorList>
    </citation>
    <scope>NUCLEOTIDE SEQUENCE [LARGE SCALE GENOMIC DNA]</scope>
</reference>